<dbReference type="SUPFAM" id="SSF49482">
    <property type="entry name" value="Aromatic compound dioxygenase"/>
    <property type="match status" value="1"/>
</dbReference>
<dbReference type="CDD" id="cd00421">
    <property type="entry name" value="intradiol_dioxygenase"/>
    <property type="match status" value="1"/>
</dbReference>
<keyword evidence="8" id="KW-1185">Reference proteome</keyword>
<feature type="domain" description="Intradiol ring-cleavage dioxygenases" evidence="6">
    <location>
        <begin position="58"/>
        <end position="201"/>
    </location>
</feature>
<evidence type="ECO:0000256" key="2">
    <source>
        <dbReference type="ARBA" id="ARBA00022964"/>
    </source>
</evidence>
<sequence>MAAAPAAVLLGSAAAPALARDRVAEAQSGRQSGQQRSRLLEPTPSCDDGDQPTPPQTEGPYFKPNSPERDSIVPPGTPGMALTVTGYVFSIRCEPLANVLLDWWQADPYGAYDNWGYRFRGHQFTNSDGSFELGTLHPGLYPGRTRHLHVKVQAPGQRILTTQLYFPGEPRNETDQIFDPRLLMTIRQDGSSLQGSFDFVLNV</sequence>
<evidence type="ECO:0000313" key="7">
    <source>
        <dbReference type="EMBL" id="NGO73895.1"/>
    </source>
</evidence>
<comment type="similarity">
    <text evidence="1">Belongs to the intradiol ring-cleavage dioxygenase family.</text>
</comment>
<name>A0A6G4X8Q3_9ACTN</name>
<comment type="caution">
    <text evidence="7">The sequence shown here is derived from an EMBL/GenBank/DDBJ whole genome shotgun (WGS) entry which is preliminary data.</text>
</comment>
<dbReference type="InterPro" id="IPR000627">
    <property type="entry name" value="Intradiol_dOase_C"/>
</dbReference>
<feature type="signal peptide" evidence="5">
    <location>
        <begin position="1"/>
        <end position="19"/>
    </location>
</feature>
<dbReference type="GO" id="GO:0008199">
    <property type="term" value="F:ferric iron binding"/>
    <property type="evidence" value="ECO:0007669"/>
    <property type="project" value="InterPro"/>
</dbReference>
<evidence type="ECO:0000259" key="6">
    <source>
        <dbReference type="Pfam" id="PF00775"/>
    </source>
</evidence>
<dbReference type="PANTHER" id="PTHR33711:SF11">
    <property type="entry name" value="DIOXYGENASE"/>
    <property type="match status" value="1"/>
</dbReference>
<dbReference type="InterPro" id="IPR050770">
    <property type="entry name" value="Intradiol_RC_Dioxygenase"/>
</dbReference>
<dbReference type="AlphaFoldDB" id="A0A6G4X8Q3"/>
<keyword evidence="3" id="KW-0560">Oxidoreductase</keyword>
<dbReference type="EMBL" id="JAAKZZ010000971">
    <property type="protein sequence ID" value="NGO73895.1"/>
    <property type="molecule type" value="Genomic_DNA"/>
</dbReference>
<gene>
    <name evidence="7" type="ORF">G5C65_37390</name>
</gene>
<accession>A0A6G4X8Q3</accession>
<protein>
    <submittedName>
        <fullName evidence="7">Dioxygenase</fullName>
    </submittedName>
</protein>
<dbReference type="PANTHER" id="PTHR33711">
    <property type="entry name" value="DIOXYGENASE, PUTATIVE (AFU_ORTHOLOGUE AFUA_2G02910)-RELATED"/>
    <property type="match status" value="1"/>
</dbReference>
<keyword evidence="5" id="KW-0732">Signal</keyword>
<evidence type="ECO:0000256" key="3">
    <source>
        <dbReference type="ARBA" id="ARBA00023002"/>
    </source>
</evidence>
<reference evidence="7 8" key="1">
    <citation type="submission" date="2020-02" db="EMBL/GenBank/DDBJ databases">
        <title>Whole-genome analyses of novel actinobacteria.</title>
        <authorList>
            <person name="Sahin N."/>
            <person name="Tatar D."/>
        </authorList>
    </citation>
    <scope>NUCLEOTIDE SEQUENCE [LARGE SCALE GENOMIC DNA]</scope>
    <source>
        <strain evidence="7 8">SB3404</strain>
    </source>
</reference>
<evidence type="ECO:0000256" key="5">
    <source>
        <dbReference type="SAM" id="SignalP"/>
    </source>
</evidence>
<evidence type="ECO:0000256" key="4">
    <source>
        <dbReference type="SAM" id="MobiDB-lite"/>
    </source>
</evidence>
<proteinExistence type="inferred from homology"/>
<feature type="region of interest" description="Disordered" evidence="4">
    <location>
        <begin position="21"/>
        <end position="77"/>
    </location>
</feature>
<evidence type="ECO:0000313" key="8">
    <source>
        <dbReference type="Proteomes" id="UP000477722"/>
    </source>
</evidence>
<dbReference type="Proteomes" id="UP000477722">
    <property type="component" value="Unassembled WGS sequence"/>
</dbReference>
<dbReference type="InterPro" id="IPR015889">
    <property type="entry name" value="Intradiol_dOase_core"/>
</dbReference>
<dbReference type="Pfam" id="PF00775">
    <property type="entry name" value="Dioxygenase_C"/>
    <property type="match status" value="1"/>
</dbReference>
<feature type="compositionally biased region" description="Low complexity" evidence="4">
    <location>
        <begin position="25"/>
        <end position="37"/>
    </location>
</feature>
<dbReference type="GO" id="GO:0016702">
    <property type="term" value="F:oxidoreductase activity, acting on single donors with incorporation of molecular oxygen, incorporation of two atoms of oxygen"/>
    <property type="evidence" value="ECO:0007669"/>
    <property type="project" value="InterPro"/>
</dbReference>
<evidence type="ECO:0000256" key="1">
    <source>
        <dbReference type="ARBA" id="ARBA00007825"/>
    </source>
</evidence>
<dbReference type="Gene3D" id="2.60.130.10">
    <property type="entry name" value="Aromatic compound dioxygenase"/>
    <property type="match status" value="1"/>
</dbReference>
<organism evidence="7 8">
    <name type="scientific">Streptomyces boncukensis</name>
    <dbReference type="NCBI Taxonomy" id="2711219"/>
    <lineage>
        <taxon>Bacteria</taxon>
        <taxon>Bacillati</taxon>
        <taxon>Actinomycetota</taxon>
        <taxon>Actinomycetes</taxon>
        <taxon>Kitasatosporales</taxon>
        <taxon>Streptomycetaceae</taxon>
        <taxon>Streptomyces</taxon>
    </lineage>
</organism>
<feature type="chain" id="PRO_5038444333" evidence="5">
    <location>
        <begin position="20"/>
        <end position="203"/>
    </location>
</feature>
<keyword evidence="2 7" id="KW-0223">Dioxygenase</keyword>